<gene>
    <name evidence="1" type="ORF">GCM10007853_21710</name>
</gene>
<organism evidence="1 2">
    <name type="scientific">Algimonas ampicilliniresistens</name>
    <dbReference type="NCBI Taxonomy" id="1298735"/>
    <lineage>
        <taxon>Bacteria</taxon>
        <taxon>Pseudomonadati</taxon>
        <taxon>Pseudomonadota</taxon>
        <taxon>Alphaproteobacteria</taxon>
        <taxon>Maricaulales</taxon>
        <taxon>Robiginitomaculaceae</taxon>
        <taxon>Algimonas</taxon>
    </lineage>
</organism>
<dbReference type="EMBL" id="BSNK01000002">
    <property type="protein sequence ID" value="GLQ24297.1"/>
    <property type="molecule type" value="Genomic_DNA"/>
</dbReference>
<keyword evidence="2" id="KW-1185">Reference proteome</keyword>
<comment type="caution">
    <text evidence="1">The sequence shown here is derived from an EMBL/GenBank/DDBJ whole genome shotgun (WGS) entry which is preliminary data.</text>
</comment>
<protein>
    <submittedName>
        <fullName evidence="1">Uncharacterized protein</fullName>
    </submittedName>
</protein>
<reference evidence="1" key="2">
    <citation type="submission" date="2023-01" db="EMBL/GenBank/DDBJ databases">
        <title>Draft genome sequence of Algimonas ampicilliniresistens strain NBRC 108219.</title>
        <authorList>
            <person name="Sun Q."/>
            <person name="Mori K."/>
        </authorList>
    </citation>
    <scope>NUCLEOTIDE SEQUENCE</scope>
    <source>
        <strain evidence="1">NBRC 108219</strain>
    </source>
</reference>
<evidence type="ECO:0000313" key="1">
    <source>
        <dbReference type="EMBL" id="GLQ24297.1"/>
    </source>
</evidence>
<dbReference type="Proteomes" id="UP001161391">
    <property type="component" value="Unassembled WGS sequence"/>
</dbReference>
<evidence type="ECO:0000313" key="2">
    <source>
        <dbReference type="Proteomes" id="UP001161391"/>
    </source>
</evidence>
<accession>A0ABQ5VB40</accession>
<sequence length="46" mass="4907">MGGVRARVTSRDLQTLADPVMGGGTRACGCKEEILKTPLEMRSGQE</sequence>
<name>A0ABQ5VB40_9PROT</name>
<proteinExistence type="predicted"/>
<reference evidence="1" key="1">
    <citation type="journal article" date="2014" name="Int. J. Syst. Evol. Microbiol.">
        <title>Complete genome of a new Firmicutes species belonging to the dominant human colonic microbiota ('Ruminococcus bicirculans') reveals two chromosomes and a selective capacity to utilize plant glucans.</title>
        <authorList>
            <consortium name="NISC Comparative Sequencing Program"/>
            <person name="Wegmann U."/>
            <person name="Louis P."/>
            <person name="Goesmann A."/>
            <person name="Henrissat B."/>
            <person name="Duncan S.H."/>
            <person name="Flint H.J."/>
        </authorList>
    </citation>
    <scope>NUCLEOTIDE SEQUENCE</scope>
    <source>
        <strain evidence="1">NBRC 108219</strain>
    </source>
</reference>